<comment type="caution">
    <text evidence="2">The sequence shown here is derived from an EMBL/GenBank/DDBJ whole genome shotgun (WGS) entry which is preliminary data.</text>
</comment>
<feature type="compositionally biased region" description="Basic and acidic residues" evidence="1">
    <location>
        <begin position="25"/>
        <end position="36"/>
    </location>
</feature>
<organism evidence="2 3">
    <name type="scientific">Methylorubrum populi</name>
    <dbReference type="NCBI Taxonomy" id="223967"/>
    <lineage>
        <taxon>Bacteria</taxon>
        <taxon>Pseudomonadati</taxon>
        <taxon>Pseudomonadota</taxon>
        <taxon>Alphaproteobacteria</taxon>
        <taxon>Hyphomicrobiales</taxon>
        <taxon>Methylobacteriaceae</taxon>
        <taxon>Methylorubrum</taxon>
    </lineage>
</organism>
<feature type="region of interest" description="Disordered" evidence="1">
    <location>
        <begin position="242"/>
        <end position="277"/>
    </location>
</feature>
<proteinExistence type="predicted"/>
<feature type="compositionally biased region" description="Polar residues" evidence="1">
    <location>
        <begin position="250"/>
        <end position="269"/>
    </location>
</feature>
<evidence type="ECO:0000313" key="3">
    <source>
        <dbReference type="Proteomes" id="UP000469949"/>
    </source>
</evidence>
<dbReference type="EMBL" id="WEKV01000011">
    <property type="protein sequence ID" value="KAB7784123.1"/>
    <property type="molecule type" value="Genomic_DNA"/>
</dbReference>
<dbReference type="Proteomes" id="UP000469949">
    <property type="component" value="Unassembled WGS sequence"/>
</dbReference>
<sequence>MCGRPGTSLPDLETLTQAKPPSDSGRGRGAEPDRIKRCPPPSSEVERWWRRPIRDDRSGRPGSDRPGDSASRPPASSSVRRRHRQLARAPPPDRGASIPDRPRTARPGRPRPIPDEAVRPAESVEAGGVSEILEGREGDVAAPGQGIAGPDLGFLETRCRRLDQRLDLPLPSCWRSGGGGRAATSRTTSRVCRPSADCSKLPAIARLKRAWRLLQPIRKVTLGCRIEMSHPARPDCAERALGRAAKTPHRSSPAQGGPTSRRYLSSTEPVSLRPLLT</sequence>
<feature type="region of interest" description="Disordered" evidence="1">
    <location>
        <begin position="1"/>
        <end position="124"/>
    </location>
</feature>
<accession>A0A833MZS3</accession>
<reference evidence="2 3" key="1">
    <citation type="submission" date="2019-10" db="EMBL/GenBank/DDBJ databases">
        <title>Draft Genome Sequence of the Caffeine Degrading Methylotroph Methylorubrum populi PINKEL.</title>
        <authorList>
            <person name="Dawson S.C."/>
            <person name="Zhang X."/>
            <person name="Wright M.E."/>
            <person name="Sharma G."/>
            <person name="Langner J.T."/>
            <person name="Ditty J.L."/>
            <person name="Subuyuj G.A."/>
        </authorList>
    </citation>
    <scope>NUCLEOTIDE SEQUENCE [LARGE SCALE GENOMIC DNA]</scope>
    <source>
        <strain evidence="2 3">Pinkel</strain>
    </source>
</reference>
<evidence type="ECO:0000256" key="1">
    <source>
        <dbReference type="SAM" id="MobiDB-lite"/>
    </source>
</evidence>
<gene>
    <name evidence="2" type="ORF">F8B43_3393</name>
</gene>
<protein>
    <submittedName>
        <fullName evidence="2">Uncharacterized protein</fullName>
    </submittedName>
</protein>
<evidence type="ECO:0000313" key="2">
    <source>
        <dbReference type="EMBL" id="KAB7784123.1"/>
    </source>
</evidence>
<name>A0A833MZS3_9HYPH</name>
<feature type="compositionally biased region" description="Basic and acidic residues" evidence="1">
    <location>
        <begin position="44"/>
        <end position="67"/>
    </location>
</feature>
<dbReference type="AlphaFoldDB" id="A0A833MZS3"/>
<feature type="compositionally biased region" description="Low complexity" evidence="1">
    <location>
        <begin position="68"/>
        <end position="78"/>
    </location>
</feature>